<sequence length="162" mass="18842">MNKQERANDDDPLVRLSVSGKAYTLRKEVLVETDWILSKIVDSDIPWKTFDEGRYFVDADPIAFNWALHFIRTQSLPQELTSAELEVIRSLADFLCFTPLLEYVRGLTPAQDRLRNAIIESKIELKSDIRELRRAVETHVAELNNQLDEQARLTRRVLLEMD</sequence>
<dbReference type="Gene3D" id="3.30.710.10">
    <property type="entry name" value="Potassium Channel Kv1.1, Chain A"/>
    <property type="match status" value="1"/>
</dbReference>
<dbReference type="GO" id="GO:0051260">
    <property type="term" value="P:protein homooligomerization"/>
    <property type="evidence" value="ECO:0007669"/>
    <property type="project" value="InterPro"/>
</dbReference>
<dbReference type="SUPFAM" id="SSF54695">
    <property type="entry name" value="POZ domain"/>
    <property type="match status" value="1"/>
</dbReference>
<dbReference type="InterPro" id="IPR003131">
    <property type="entry name" value="T1-type_BTB"/>
</dbReference>
<gene>
    <name evidence="3" type="ORF">SEMRO_1422_G271270.1</name>
</gene>
<feature type="domain" description="Potassium channel tetramerisation-type BTB" evidence="2">
    <location>
        <begin position="14"/>
        <end position="80"/>
    </location>
</feature>
<dbReference type="Proteomes" id="UP001153069">
    <property type="component" value="Unassembled WGS sequence"/>
</dbReference>
<reference evidence="3" key="1">
    <citation type="submission" date="2020-06" db="EMBL/GenBank/DDBJ databases">
        <authorList>
            <consortium name="Plant Systems Biology data submission"/>
        </authorList>
    </citation>
    <scope>NUCLEOTIDE SEQUENCE</scope>
    <source>
        <strain evidence="3">D6</strain>
    </source>
</reference>
<dbReference type="Pfam" id="PF02214">
    <property type="entry name" value="BTB_2"/>
    <property type="match status" value="1"/>
</dbReference>
<dbReference type="EMBL" id="CAICTM010001420">
    <property type="protein sequence ID" value="CAB9523481.1"/>
    <property type="molecule type" value="Genomic_DNA"/>
</dbReference>
<protein>
    <submittedName>
        <fullName evidence="3">POZ domain-containing protein KCTD6</fullName>
    </submittedName>
</protein>
<dbReference type="AlphaFoldDB" id="A0A9N8HRP4"/>
<evidence type="ECO:0000256" key="1">
    <source>
        <dbReference type="SAM" id="Coils"/>
    </source>
</evidence>
<evidence type="ECO:0000313" key="4">
    <source>
        <dbReference type="Proteomes" id="UP001153069"/>
    </source>
</evidence>
<accession>A0A9N8HRP4</accession>
<proteinExistence type="predicted"/>
<evidence type="ECO:0000313" key="3">
    <source>
        <dbReference type="EMBL" id="CAB9523481.1"/>
    </source>
</evidence>
<name>A0A9N8HRP4_9STRA</name>
<evidence type="ECO:0000259" key="2">
    <source>
        <dbReference type="Pfam" id="PF02214"/>
    </source>
</evidence>
<comment type="caution">
    <text evidence="3">The sequence shown here is derived from an EMBL/GenBank/DDBJ whole genome shotgun (WGS) entry which is preliminary data.</text>
</comment>
<keyword evidence="1" id="KW-0175">Coiled coil</keyword>
<organism evidence="3 4">
    <name type="scientific">Seminavis robusta</name>
    <dbReference type="NCBI Taxonomy" id="568900"/>
    <lineage>
        <taxon>Eukaryota</taxon>
        <taxon>Sar</taxon>
        <taxon>Stramenopiles</taxon>
        <taxon>Ochrophyta</taxon>
        <taxon>Bacillariophyta</taxon>
        <taxon>Bacillariophyceae</taxon>
        <taxon>Bacillariophycidae</taxon>
        <taxon>Naviculales</taxon>
        <taxon>Naviculaceae</taxon>
        <taxon>Seminavis</taxon>
    </lineage>
</organism>
<dbReference type="OrthoDB" id="2414723at2759"/>
<dbReference type="InterPro" id="IPR011333">
    <property type="entry name" value="SKP1/BTB/POZ_sf"/>
</dbReference>
<feature type="coiled-coil region" evidence="1">
    <location>
        <begin position="122"/>
        <end position="153"/>
    </location>
</feature>
<keyword evidence="4" id="KW-1185">Reference proteome</keyword>